<dbReference type="Gene3D" id="3.90.1200.10">
    <property type="match status" value="1"/>
</dbReference>
<proteinExistence type="predicted"/>
<dbReference type="AlphaFoldDB" id="A0A3Q9GI82"/>
<evidence type="ECO:0000313" key="2">
    <source>
        <dbReference type="EMBL" id="AZR06611.1"/>
    </source>
</evidence>
<evidence type="ECO:0000313" key="3">
    <source>
        <dbReference type="Proteomes" id="UP000275951"/>
    </source>
</evidence>
<dbReference type="EMBL" id="CP033905">
    <property type="protein sequence ID" value="AZR06611.1"/>
    <property type="molecule type" value="Genomic_DNA"/>
</dbReference>
<organism evidence="2 3">
    <name type="scientific">Trueperella pyogenes</name>
    <dbReference type="NCBI Taxonomy" id="1661"/>
    <lineage>
        <taxon>Bacteria</taxon>
        <taxon>Bacillati</taxon>
        <taxon>Actinomycetota</taxon>
        <taxon>Actinomycetes</taxon>
        <taxon>Actinomycetales</taxon>
        <taxon>Actinomycetaceae</taxon>
        <taxon>Trueperella</taxon>
    </lineage>
</organism>
<dbReference type="Proteomes" id="UP000275951">
    <property type="component" value="Chromosome"/>
</dbReference>
<name>A0A3Q9GI82_9ACTO</name>
<sequence length="405" mass="43561">MTNHSERRALQLLTGASAGEMLALALDGIVRSWQVRAVNHRPGAGVSVGYSVIWDRISHENSVREVRVREDSYIVASTVKIAEANLDAVGAITLYADDLPVHIWQFPNDPELPALPSACDPQAVSGLLGGVCDVELLGYRPTRRAVLRVACDSGPRYAKVVRPDAIQALIDRHRIFADAALPTPRIEMSTSTGLIITSAVVGTPLAASYRHGTNLTSIFTSLNRTLDALPPVALDLKYRPAWAERCAHYARAAGASIPEIAERTAALSQGILEVRRSAYYGGLVPTHGDFYEANVLVNEGVVSGLLDLDSLGPGYRADDWGCLLGHLSVLPSLSENYAHVGAIREDWFARACHDADPAAIAASAAGVVLSLVSSARQRGRADWKVQALTRLAVAEDWLARARLAR</sequence>
<dbReference type="RefSeq" id="WP_108726685.1">
    <property type="nucleotide sequence ID" value="NZ_CP029001.1"/>
</dbReference>
<evidence type="ECO:0000259" key="1">
    <source>
        <dbReference type="Pfam" id="PF01636"/>
    </source>
</evidence>
<accession>A0A3Q9GI82</accession>
<protein>
    <submittedName>
        <fullName evidence="2">Aminoglycoside phosphotransferase family protein</fullName>
    </submittedName>
</protein>
<feature type="domain" description="Aminoglycoside phosphotransferase" evidence="1">
    <location>
        <begin position="146"/>
        <end position="339"/>
    </location>
</feature>
<dbReference type="GO" id="GO:0016740">
    <property type="term" value="F:transferase activity"/>
    <property type="evidence" value="ECO:0007669"/>
    <property type="project" value="UniProtKB-KW"/>
</dbReference>
<reference evidence="2 3" key="1">
    <citation type="submission" date="2018-11" db="EMBL/GenBank/DDBJ databases">
        <title>Multidrug-resistant genes are associated with an 42-kb island TGI1 carrying a complex class 1 integron in a Trueperella pyogenes.</title>
        <authorList>
            <person name="Dong W."/>
        </authorList>
    </citation>
    <scope>NUCLEOTIDE SEQUENCE [LARGE SCALE GENOMIC DNA]</scope>
    <source>
        <strain evidence="2 3">TP4</strain>
    </source>
</reference>
<keyword evidence="2" id="KW-0808">Transferase</keyword>
<dbReference type="InterPro" id="IPR002575">
    <property type="entry name" value="Aminoglycoside_PTrfase"/>
</dbReference>
<dbReference type="SUPFAM" id="SSF56112">
    <property type="entry name" value="Protein kinase-like (PK-like)"/>
    <property type="match status" value="1"/>
</dbReference>
<dbReference type="InterPro" id="IPR011009">
    <property type="entry name" value="Kinase-like_dom_sf"/>
</dbReference>
<gene>
    <name evidence="2" type="ORF">EBQ10_04395</name>
</gene>
<dbReference type="Pfam" id="PF01636">
    <property type="entry name" value="APH"/>
    <property type="match status" value="1"/>
</dbReference>